<dbReference type="Gene3D" id="3.40.50.1820">
    <property type="entry name" value="alpha/beta hydrolase"/>
    <property type="match status" value="1"/>
</dbReference>
<feature type="domain" description="AB hydrolase-1" evidence="1">
    <location>
        <begin position="30"/>
        <end position="128"/>
    </location>
</feature>
<accession>A0A0M0K483</accession>
<dbReference type="InterPro" id="IPR000073">
    <property type="entry name" value="AB_hydrolase_1"/>
</dbReference>
<sequence length="141" mass="15197">MLTRYRWPAQVAGADRGVACFVLSALLGARQLRTADFTSVGAPEARDVEARDAEARAAAALAMTDAQLVRALREAEVPVLIVHGTDDRLVPLSNSRRLAQQLGPLATLVELPGCGHCPQEEDPERVAEEVSAFLKARQVLE</sequence>
<name>A0A0M0K483_9EUKA</name>
<dbReference type="GO" id="GO:0016787">
    <property type="term" value="F:hydrolase activity"/>
    <property type="evidence" value="ECO:0007669"/>
    <property type="project" value="UniProtKB-KW"/>
</dbReference>
<keyword evidence="2" id="KW-0378">Hydrolase</keyword>
<gene>
    <name evidence="2" type="ORF">Ctob_014816</name>
</gene>
<dbReference type="InterPro" id="IPR029058">
    <property type="entry name" value="AB_hydrolase_fold"/>
</dbReference>
<proteinExistence type="predicted"/>
<dbReference type="OrthoDB" id="408373at2759"/>
<evidence type="ECO:0000313" key="2">
    <source>
        <dbReference type="EMBL" id="KOO33609.1"/>
    </source>
</evidence>
<dbReference type="SUPFAM" id="SSF53474">
    <property type="entry name" value="alpha/beta-Hydrolases"/>
    <property type="match status" value="1"/>
</dbReference>
<reference evidence="3" key="1">
    <citation type="journal article" date="2015" name="PLoS Genet.">
        <title>Genome Sequence and Transcriptome Analyses of Chrysochromulina tobin: Metabolic Tools for Enhanced Algal Fitness in the Prominent Order Prymnesiales (Haptophyceae).</title>
        <authorList>
            <person name="Hovde B.T."/>
            <person name="Deodato C.R."/>
            <person name="Hunsperger H.M."/>
            <person name="Ryken S.A."/>
            <person name="Yost W."/>
            <person name="Jha R.K."/>
            <person name="Patterson J."/>
            <person name="Monnat R.J. Jr."/>
            <person name="Barlow S.B."/>
            <person name="Starkenburg S.R."/>
            <person name="Cattolico R.A."/>
        </authorList>
    </citation>
    <scope>NUCLEOTIDE SEQUENCE</scope>
    <source>
        <strain evidence="3">CCMP291</strain>
    </source>
</reference>
<keyword evidence="3" id="KW-1185">Reference proteome</keyword>
<protein>
    <submittedName>
        <fullName evidence="2">Alpha beta hydrolase fold protein</fullName>
    </submittedName>
</protein>
<dbReference type="Pfam" id="PF12697">
    <property type="entry name" value="Abhydrolase_6"/>
    <property type="match status" value="1"/>
</dbReference>
<dbReference type="PANTHER" id="PTHR43689:SF8">
    <property type="entry name" value="ALPHA_BETA-HYDROLASES SUPERFAMILY PROTEIN"/>
    <property type="match status" value="1"/>
</dbReference>
<dbReference type="EMBL" id="JWZX01001474">
    <property type="protein sequence ID" value="KOO33609.1"/>
    <property type="molecule type" value="Genomic_DNA"/>
</dbReference>
<dbReference type="AlphaFoldDB" id="A0A0M0K483"/>
<organism evidence="2 3">
    <name type="scientific">Chrysochromulina tobinii</name>
    <dbReference type="NCBI Taxonomy" id="1460289"/>
    <lineage>
        <taxon>Eukaryota</taxon>
        <taxon>Haptista</taxon>
        <taxon>Haptophyta</taxon>
        <taxon>Prymnesiophyceae</taxon>
        <taxon>Prymnesiales</taxon>
        <taxon>Chrysochromulinaceae</taxon>
        <taxon>Chrysochromulina</taxon>
    </lineage>
</organism>
<dbReference type="PANTHER" id="PTHR43689">
    <property type="entry name" value="HYDROLASE"/>
    <property type="match status" value="1"/>
</dbReference>
<evidence type="ECO:0000259" key="1">
    <source>
        <dbReference type="Pfam" id="PF12697"/>
    </source>
</evidence>
<comment type="caution">
    <text evidence="2">The sequence shown here is derived from an EMBL/GenBank/DDBJ whole genome shotgun (WGS) entry which is preliminary data.</text>
</comment>
<evidence type="ECO:0000313" key="3">
    <source>
        <dbReference type="Proteomes" id="UP000037460"/>
    </source>
</evidence>
<dbReference type="Proteomes" id="UP000037460">
    <property type="component" value="Unassembled WGS sequence"/>
</dbReference>